<dbReference type="GO" id="GO:0031047">
    <property type="term" value="P:regulatory ncRNA-mediated gene silencing"/>
    <property type="evidence" value="ECO:0007669"/>
    <property type="project" value="UniProtKB-KW"/>
</dbReference>
<evidence type="ECO:0000259" key="9">
    <source>
        <dbReference type="Pfam" id="PF05183"/>
    </source>
</evidence>
<comment type="similarity">
    <text evidence="1 8">Belongs to the RdRP family.</text>
</comment>
<dbReference type="AlphaFoldDB" id="E9NWK8"/>
<keyword evidence="2 8" id="KW-0696">RNA-directed RNA polymerase</keyword>
<comment type="function">
    <text evidence="8">Probably involved in the RNA silencing pathway and required for the generation of small interfering RNAs (siRNAs).</text>
</comment>
<keyword evidence="3 8" id="KW-0808">Transferase</keyword>
<dbReference type="PANTHER" id="PTHR23079:SF48">
    <property type="entry name" value="RNA-DEPENDENT RNA POLYMERASE"/>
    <property type="match status" value="1"/>
</dbReference>
<name>E9NWK8_CUCSA</name>
<proteinExistence type="evidence at transcript level"/>
<evidence type="ECO:0000313" key="11">
    <source>
        <dbReference type="EMBL" id="ADU77017.1"/>
    </source>
</evidence>
<dbReference type="GO" id="GO:0003723">
    <property type="term" value="F:RNA binding"/>
    <property type="evidence" value="ECO:0007669"/>
    <property type="project" value="UniProtKB-KW"/>
</dbReference>
<comment type="catalytic activity">
    <reaction evidence="7 8">
        <text>RNA(n) + a ribonucleoside 5'-triphosphate = RNA(n+1) + diphosphate</text>
        <dbReference type="Rhea" id="RHEA:21248"/>
        <dbReference type="Rhea" id="RHEA-COMP:14527"/>
        <dbReference type="Rhea" id="RHEA-COMP:17342"/>
        <dbReference type="ChEBI" id="CHEBI:33019"/>
        <dbReference type="ChEBI" id="CHEBI:61557"/>
        <dbReference type="ChEBI" id="CHEBI:140395"/>
        <dbReference type="EC" id="2.7.7.48"/>
    </reaction>
</comment>
<dbReference type="Pfam" id="PF05183">
    <property type="entry name" value="RdRP"/>
    <property type="match status" value="1"/>
</dbReference>
<protein>
    <recommendedName>
        <fullName evidence="8">RNA-dependent RNA polymerase</fullName>
        <ecNumber evidence="8">2.7.7.48</ecNumber>
    </recommendedName>
</protein>
<keyword evidence="4 8" id="KW-0548">Nucleotidyltransferase</keyword>
<feature type="domain" description="RDRP core" evidence="9">
    <location>
        <begin position="1"/>
        <end position="218"/>
    </location>
</feature>
<evidence type="ECO:0000256" key="6">
    <source>
        <dbReference type="ARBA" id="ARBA00023158"/>
    </source>
</evidence>
<evidence type="ECO:0000259" key="10">
    <source>
        <dbReference type="Pfam" id="PF26253"/>
    </source>
</evidence>
<evidence type="ECO:0000256" key="5">
    <source>
        <dbReference type="ARBA" id="ARBA00022884"/>
    </source>
</evidence>
<dbReference type="InterPro" id="IPR057596">
    <property type="entry name" value="RDRP_core"/>
</dbReference>
<dbReference type="EC" id="2.7.7.48" evidence="8"/>
<dbReference type="PANTHER" id="PTHR23079">
    <property type="entry name" value="RNA-DEPENDENT RNA POLYMERASE"/>
    <property type="match status" value="1"/>
</dbReference>
<keyword evidence="5 8" id="KW-0694">RNA-binding</keyword>
<sequence>MGCLDETQTLEYGQVFVHCSIPGRSSEGNFVVKGKVVVAKNPCLHPGDVRLLDAIDVKALHHMVDCVVFPQKGKRPHPNECSGSDLDGDLYFVCWDTELTCIKQVKPMSYKPAPTIQLDHDVTIEEVQEYFANYMVNDGLGAIANAHTVFADKNSKKAMSAECIKLAKLFSIAVDFPKTGVPANLPRNLRVHEYPDFMDKPNKATYVSNGVLGKLFRGVKDVSSDVSAFEIFTREVATKCYDPDMEVDGFEKYLREAFDYKTKYDFKLGNLMDYYGIKTEPELVSGNILKMAKSFDKRKDLEQIAFAMKSLRKEVRFWFNENESKSTYDDIQDEYARASAWYCVTYHPDYWGCYNEGTKRDHFLSFPWCVADKLIQIKREKMSMRNSSPKSSLLHTILMG</sequence>
<evidence type="ECO:0000256" key="1">
    <source>
        <dbReference type="ARBA" id="ARBA00005762"/>
    </source>
</evidence>
<dbReference type="Pfam" id="PF26253">
    <property type="entry name" value="RdRP_head"/>
    <property type="match status" value="1"/>
</dbReference>
<reference evidence="11" key="1">
    <citation type="submission" date="2010-12" db="EMBL/GenBank/DDBJ databases">
        <authorList>
            <person name="Zhang J."/>
            <person name="Mao Z."/>
            <person name="Chen G."/>
            <person name="Yang Y."/>
            <person name="Xie B."/>
        </authorList>
    </citation>
    <scope>NUCLEOTIDE SEQUENCE</scope>
</reference>
<accession>E9NWK8</accession>
<dbReference type="GO" id="GO:0003968">
    <property type="term" value="F:RNA-directed RNA polymerase activity"/>
    <property type="evidence" value="ECO:0007669"/>
    <property type="project" value="UniProtKB-KW"/>
</dbReference>
<evidence type="ECO:0000256" key="2">
    <source>
        <dbReference type="ARBA" id="ARBA00022484"/>
    </source>
</evidence>
<feature type="domain" description="RDRP C-terminal head" evidence="10">
    <location>
        <begin position="241"/>
        <end position="386"/>
    </location>
</feature>
<evidence type="ECO:0000256" key="3">
    <source>
        <dbReference type="ARBA" id="ARBA00022679"/>
    </source>
</evidence>
<evidence type="ECO:0000256" key="7">
    <source>
        <dbReference type="ARBA" id="ARBA00048744"/>
    </source>
</evidence>
<dbReference type="InterPro" id="IPR058752">
    <property type="entry name" value="RDRP_C_head"/>
</dbReference>
<evidence type="ECO:0000256" key="8">
    <source>
        <dbReference type="RuleBase" id="RU363098"/>
    </source>
</evidence>
<dbReference type="InterPro" id="IPR007855">
    <property type="entry name" value="RDRP"/>
</dbReference>
<keyword evidence="6 8" id="KW-0943">RNA-mediated gene silencing</keyword>
<dbReference type="EMBL" id="HQ738487">
    <property type="protein sequence ID" value="ADU77017.1"/>
    <property type="molecule type" value="mRNA"/>
</dbReference>
<organism evidence="11">
    <name type="scientific">Cucumis sativus</name>
    <name type="common">Cucumber</name>
    <dbReference type="NCBI Taxonomy" id="3659"/>
    <lineage>
        <taxon>Eukaryota</taxon>
        <taxon>Viridiplantae</taxon>
        <taxon>Streptophyta</taxon>
        <taxon>Embryophyta</taxon>
        <taxon>Tracheophyta</taxon>
        <taxon>Spermatophyta</taxon>
        <taxon>Magnoliopsida</taxon>
        <taxon>eudicotyledons</taxon>
        <taxon>Gunneridae</taxon>
        <taxon>Pentapetalae</taxon>
        <taxon>rosids</taxon>
        <taxon>fabids</taxon>
        <taxon>Cucurbitales</taxon>
        <taxon>Cucurbitaceae</taxon>
        <taxon>Benincaseae</taxon>
        <taxon>Cucumis</taxon>
    </lineage>
</organism>
<evidence type="ECO:0000256" key="4">
    <source>
        <dbReference type="ARBA" id="ARBA00022695"/>
    </source>
</evidence>